<evidence type="ECO:0008006" key="4">
    <source>
        <dbReference type="Google" id="ProtNLM"/>
    </source>
</evidence>
<organism evidence="2 3">
    <name type="scientific">Pusillibacter faecalis</name>
    <dbReference type="NCBI Taxonomy" id="2714358"/>
    <lineage>
        <taxon>Bacteria</taxon>
        <taxon>Bacillati</taxon>
        <taxon>Bacillota</taxon>
        <taxon>Clostridia</taxon>
        <taxon>Eubacteriales</taxon>
        <taxon>Oscillospiraceae</taxon>
        <taxon>Pusillibacter</taxon>
    </lineage>
</organism>
<keyword evidence="3" id="KW-1185">Reference proteome</keyword>
<feature type="transmembrane region" description="Helical" evidence="1">
    <location>
        <begin position="42"/>
        <end position="62"/>
    </location>
</feature>
<proteinExistence type="predicted"/>
<keyword evidence="1" id="KW-0812">Transmembrane</keyword>
<dbReference type="EMBL" id="AP023420">
    <property type="protein sequence ID" value="BCK82949.1"/>
    <property type="molecule type" value="Genomic_DNA"/>
</dbReference>
<evidence type="ECO:0000313" key="2">
    <source>
        <dbReference type="EMBL" id="BCK82949.1"/>
    </source>
</evidence>
<evidence type="ECO:0000313" key="3">
    <source>
        <dbReference type="Proteomes" id="UP000679848"/>
    </source>
</evidence>
<dbReference type="RefSeq" id="WP_213542516.1">
    <property type="nucleotide sequence ID" value="NZ_AP023420.1"/>
</dbReference>
<protein>
    <recommendedName>
        <fullName evidence="4">DUF3592 domain-containing protein</fullName>
    </recommendedName>
</protein>
<dbReference type="Proteomes" id="UP000679848">
    <property type="component" value="Chromosome"/>
</dbReference>
<keyword evidence="1" id="KW-1133">Transmembrane helix</keyword>
<name>A0A810Q3Q0_9FIRM</name>
<keyword evidence="1" id="KW-0472">Membrane</keyword>
<reference evidence="2" key="1">
    <citation type="submission" date="2020-09" db="EMBL/GenBank/DDBJ databases">
        <title>New species isolated from human feces.</title>
        <authorList>
            <person name="Kitahara M."/>
            <person name="Shigeno Y."/>
            <person name="Shime M."/>
            <person name="Matsumoto Y."/>
            <person name="Nakamura S."/>
            <person name="Motooka D."/>
            <person name="Fukuoka S."/>
            <person name="Nishikawa H."/>
            <person name="Benno Y."/>
        </authorList>
    </citation>
    <scope>NUCLEOTIDE SEQUENCE</scope>
    <source>
        <strain evidence="2">MM59</strain>
    </source>
</reference>
<gene>
    <name evidence="2" type="ORF">MM59RIKEN_02680</name>
</gene>
<accession>A0A810Q3Q0</accession>
<evidence type="ECO:0000256" key="1">
    <source>
        <dbReference type="SAM" id="Phobius"/>
    </source>
</evidence>
<dbReference type="KEGG" id="pfaa:MM59RIKEN_02680"/>
<sequence>MKPPDTISSFCAFLFGLMGALFVLLSMLFVVTGVPVNGGPTWFLLPIGIIFLLTGLGFVLKFQQQKRRIKRLKAEGVLTTGEVQSIRHLVWINWNTSTFVKRPGQCSPWVVQCSYEYQGQTYIVRSGLFWAKPSFRHQQPAIYFDPHHPTRAYVDMVAIQREA</sequence>
<feature type="transmembrane region" description="Helical" evidence="1">
    <location>
        <begin position="12"/>
        <end position="36"/>
    </location>
</feature>
<dbReference type="AlphaFoldDB" id="A0A810Q3Q0"/>